<keyword evidence="1" id="KW-1133">Transmembrane helix</keyword>
<protein>
    <submittedName>
        <fullName evidence="2">Hypothetical membrane protein</fullName>
    </submittedName>
</protein>
<feature type="transmembrane region" description="Helical" evidence="1">
    <location>
        <begin position="58"/>
        <end position="76"/>
    </location>
</feature>
<gene>
    <name evidence="2" type="ordered locus">Cgl2317</name>
</gene>
<organism evidence="2 3">
    <name type="scientific">Corynebacterium glutamicum (strain ATCC 13032 / DSM 20300 / JCM 1318 / BCRC 11384 / CCUG 27702 / LMG 3730 / NBRC 12168 / NCIMB 10025 / NRRL B-2784 / 534)</name>
    <dbReference type="NCBI Taxonomy" id="196627"/>
    <lineage>
        <taxon>Bacteria</taxon>
        <taxon>Bacillati</taxon>
        <taxon>Actinomycetota</taxon>
        <taxon>Actinomycetes</taxon>
        <taxon>Mycobacteriales</taxon>
        <taxon>Corynebacteriaceae</taxon>
        <taxon>Corynebacterium</taxon>
    </lineage>
</organism>
<dbReference type="AlphaFoldDB" id="Q8NN89"/>
<accession>Q8NN89</accession>
<evidence type="ECO:0000256" key="1">
    <source>
        <dbReference type="SAM" id="Phobius"/>
    </source>
</evidence>
<proteinExistence type="predicted"/>
<dbReference type="Proteomes" id="UP000000582">
    <property type="component" value="Chromosome"/>
</dbReference>
<name>Q8NN89_CORGL</name>
<dbReference type="OrthoDB" id="4426814at2"/>
<dbReference type="PATRIC" id="fig|196627.13.peg.2250"/>
<dbReference type="BioCyc" id="CORYNE:G18NG-11914-MONOMER"/>
<dbReference type="KEGG" id="cgl:Cgl2317"/>
<evidence type="ECO:0000313" key="3">
    <source>
        <dbReference type="Proteomes" id="UP000000582"/>
    </source>
</evidence>
<dbReference type="HOGENOM" id="CLU_169728_1_0_11"/>
<sequence>MFLRVKGVKMNSIFKLFSVLFAVFLVAFLIGGTLIVGVQTVGVILLSEDLVTGATRNIAPWAFGSATLCAVCAFVLRYRPGRPTGSDTVQHEID</sequence>
<dbReference type="STRING" id="196627.cg2545"/>
<dbReference type="EMBL" id="BA000036">
    <property type="protein sequence ID" value="BAB99710.1"/>
    <property type="molecule type" value="Genomic_DNA"/>
</dbReference>
<keyword evidence="1" id="KW-0472">Membrane</keyword>
<keyword evidence="3" id="KW-1185">Reference proteome</keyword>
<feature type="transmembrane region" description="Helical" evidence="1">
    <location>
        <begin position="12"/>
        <end position="38"/>
    </location>
</feature>
<evidence type="ECO:0000313" key="2">
    <source>
        <dbReference type="EMBL" id="BAB99710.1"/>
    </source>
</evidence>
<dbReference type="eggNOG" id="ENOG5031JYF">
    <property type="taxonomic scope" value="Bacteria"/>
</dbReference>
<reference evidence="3" key="1">
    <citation type="journal article" date="2003" name="Appl. Microbiol. Biotechnol.">
        <title>The Corynebacterium glutamicum genome: features and impacts on biotechnological processes.</title>
        <authorList>
            <person name="Ikeda M."/>
            <person name="Nakagawa S."/>
        </authorList>
    </citation>
    <scope>NUCLEOTIDE SEQUENCE [LARGE SCALE GENOMIC DNA]</scope>
    <source>
        <strain evidence="3">ATCC 13032 / DSM 20300 / BCRC 11384 / JCM 1318 / LMG 3730 / NCIMB 10025</strain>
    </source>
</reference>
<keyword evidence="1" id="KW-0812">Transmembrane</keyword>